<reference evidence="3" key="1">
    <citation type="submission" date="2017-04" db="EMBL/GenBank/DDBJ databases">
        <title>Function of individual gut microbiota members based on whole genome sequencing of pure cultures obtained from chicken caecum.</title>
        <authorList>
            <person name="Medvecky M."/>
            <person name="Cejkova D."/>
            <person name="Polansky O."/>
            <person name="Karasova D."/>
            <person name="Kubasova T."/>
            <person name="Cizek A."/>
            <person name="Rychlik I."/>
        </authorList>
    </citation>
    <scope>NUCLEOTIDE SEQUENCE [LARGE SCALE GENOMIC DNA]</scope>
    <source>
        <strain evidence="3">An144</strain>
    </source>
</reference>
<dbReference type="RefSeq" id="WP_087215026.1">
    <property type="nucleotide sequence ID" value="NZ_CP144502.1"/>
</dbReference>
<comment type="caution">
    <text evidence="2">The sequence shown here is derived from an EMBL/GenBank/DDBJ whole genome shotgun (WGS) entry which is preliminary data.</text>
</comment>
<proteinExistence type="predicted"/>
<keyword evidence="1" id="KW-0472">Membrane</keyword>
<dbReference type="EMBL" id="NFLC01000011">
    <property type="protein sequence ID" value="OUQ10285.1"/>
    <property type="molecule type" value="Genomic_DNA"/>
</dbReference>
<dbReference type="Proteomes" id="UP000196074">
    <property type="component" value="Unassembled WGS sequence"/>
</dbReference>
<feature type="transmembrane region" description="Helical" evidence="1">
    <location>
        <begin position="36"/>
        <end position="57"/>
    </location>
</feature>
<sequence length="63" mass="7285">MASILWLKFLFMIPSFLMYLVAFVSYKVREQLKIPLIVKILLGLLVILATLWIVYVAHFGVNS</sequence>
<dbReference type="AlphaFoldDB" id="A0A1Y4QY76"/>
<name>A0A1Y4QY76_9ENTE</name>
<keyword evidence="1" id="KW-0812">Transmembrane</keyword>
<organism evidence="2 3">
    <name type="scientific">Enterococcus cecorum</name>
    <dbReference type="NCBI Taxonomy" id="44008"/>
    <lineage>
        <taxon>Bacteria</taxon>
        <taxon>Bacillati</taxon>
        <taxon>Bacillota</taxon>
        <taxon>Bacilli</taxon>
        <taxon>Lactobacillales</taxon>
        <taxon>Enterococcaceae</taxon>
        <taxon>Enterococcus</taxon>
    </lineage>
</organism>
<evidence type="ECO:0000313" key="2">
    <source>
        <dbReference type="EMBL" id="OUQ10285.1"/>
    </source>
</evidence>
<protein>
    <submittedName>
        <fullName evidence="2">Uncharacterized protein</fullName>
    </submittedName>
</protein>
<evidence type="ECO:0000256" key="1">
    <source>
        <dbReference type="SAM" id="Phobius"/>
    </source>
</evidence>
<feature type="transmembrane region" description="Helical" evidence="1">
    <location>
        <begin position="6"/>
        <end position="24"/>
    </location>
</feature>
<gene>
    <name evidence="2" type="ORF">B5E88_06995</name>
</gene>
<keyword evidence="1" id="KW-1133">Transmembrane helix</keyword>
<accession>A0A1Y4QY76</accession>
<evidence type="ECO:0000313" key="3">
    <source>
        <dbReference type="Proteomes" id="UP000196074"/>
    </source>
</evidence>